<dbReference type="GO" id="GO:0046872">
    <property type="term" value="F:metal ion binding"/>
    <property type="evidence" value="ECO:0007669"/>
    <property type="project" value="UniProtKB-KW"/>
</dbReference>
<evidence type="ECO:0000256" key="13">
    <source>
        <dbReference type="SAM" id="MobiDB-lite"/>
    </source>
</evidence>
<dbReference type="AlphaFoldDB" id="A0A6J4N4B3"/>
<comment type="pathway">
    <text evidence="2">Amino-acid biosynthesis; L-histidine biosynthesis; L-histidine from 5-phospho-alpha-D-ribose 1-diphosphate: step 8/9.</text>
</comment>
<evidence type="ECO:0000256" key="3">
    <source>
        <dbReference type="ARBA" id="ARBA00009759"/>
    </source>
</evidence>
<dbReference type="PROSITE" id="PS00629">
    <property type="entry name" value="IMP_1"/>
    <property type="match status" value="1"/>
</dbReference>
<dbReference type="InterPro" id="IPR000760">
    <property type="entry name" value="Inositol_monophosphatase-like"/>
</dbReference>
<dbReference type="EMBL" id="CADCUP010000017">
    <property type="protein sequence ID" value="CAA9372730.1"/>
    <property type="molecule type" value="Genomic_DNA"/>
</dbReference>
<evidence type="ECO:0000256" key="11">
    <source>
        <dbReference type="ARBA" id="ARBA00053547"/>
    </source>
</evidence>
<feature type="region of interest" description="Disordered" evidence="13">
    <location>
        <begin position="271"/>
        <end position="296"/>
    </location>
</feature>
<evidence type="ECO:0000256" key="2">
    <source>
        <dbReference type="ARBA" id="ARBA00004970"/>
    </source>
</evidence>
<dbReference type="GO" id="GO:0004401">
    <property type="term" value="F:histidinol-phosphatase activity"/>
    <property type="evidence" value="ECO:0007669"/>
    <property type="project" value="UniProtKB-EC"/>
</dbReference>
<evidence type="ECO:0000256" key="9">
    <source>
        <dbReference type="ARBA" id="ARBA00033209"/>
    </source>
</evidence>
<dbReference type="Gene3D" id="3.30.540.10">
    <property type="entry name" value="Fructose-1,6-Bisphosphatase, subunit A, domain 1"/>
    <property type="match status" value="1"/>
</dbReference>
<keyword evidence="7 14" id="KW-0378">Hydrolase</keyword>
<comment type="function">
    <text evidence="11">Catalyzes the dephosphorylation of histidinol-phosphate to histidinol, the direct precursor of histidine.</text>
</comment>
<accession>A0A6J4N4B3</accession>
<evidence type="ECO:0000256" key="12">
    <source>
        <dbReference type="PIRSR" id="PIRSR600760-2"/>
    </source>
</evidence>
<evidence type="ECO:0000313" key="14">
    <source>
        <dbReference type="EMBL" id="CAA9372730.1"/>
    </source>
</evidence>
<dbReference type="GO" id="GO:0000105">
    <property type="term" value="P:L-histidine biosynthetic process"/>
    <property type="evidence" value="ECO:0007669"/>
    <property type="project" value="TreeGrafter"/>
</dbReference>
<dbReference type="FunFam" id="3.30.540.10:FF:000003">
    <property type="entry name" value="Inositol-1-monophosphatase"/>
    <property type="match status" value="1"/>
</dbReference>
<evidence type="ECO:0000256" key="4">
    <source>
        <dbReference type="ARBA" id="ARBA00013085"/>
    </source>
</evidence>
<feature type="binding site" evidence="12">
    <location>
        <position position="93"/>
    </location>
    <ligand>
        <name>Mg(2+)</name>
        <dbReference type="ChEBI" id="CHEBI:18420"/>
        <label>2</label>
    </ligand>
</feature>
<dbReference type="Gene3D" id="3.40.190.80">
    <property type="match status" value="1"/>
</dbReference>
<dbReference type="InterPro" id="IPR020583">
    <property type="entry name" value="Inositol_monoP_metal-BS"/>
</dbReference>
<dbReference type="EC" id="3.1.3.15" evidence="4"/>
<gene>
    <name evidence="14" type="ORF">AVDCRST_MAG06-203</name>
</gene>
<dbReference type="RefSeq" id="WP_295656226.1">
    <property type="nucleotide sequence ID" value="NZ_CADCUP010000017.1"/>
</dbReference>
<feature type="binding site" evidence="12">
    <location>
        <position position="91"/>
    </location>
    <ligand>
        <name>Mg(2+)</name>
        <dbReference type="ChEBI" id="CHEBI:18420"/>
        <label>1</label>
        <note>catalytic</note>
    </ligand>
</feature>
<evidence type="ECO:0000256" key="1">
    <source>
        <dbReference type="ARBA" id="ARBA00001946"/>
    </source>
</evidence>
<evidence type="ECO:0000256" key="5">
    <source>
        <dbReference type="ARBA" id="ARBA00021697"/>
    </source>
</evidence>
<organism evidence="14">
    <name type="scientific">uncultured Nocardioides sp</name>
    <dbReference type="NCBI Taxonomy" id="198441"/>
    <lineage>
        <taxon>Bacteria</taxon>
        <taxon>Bacillati</taxon>
        <taxon>Actinomycetota</taxon>
        <taxon>Actinomycetes</taxon>
        <taxon>Propionibacteriales</taxon>
        <taxon>Nocardioidaceae</taxon>
        <taxon>Nocardioides</taxon>
        <taxon>environmental samples</taxon>
    </lineage>
</organism>
<sequence>MPLTGPGQPDYTDDLRLAHVLADDADSTTMSRFKALDLHVMSKPDLTPVTDADQAVEEGIRRTLSRVRSRDAVLGEEQGSSGHSQRQWIVDPIDGTKNFVRGVPVWATLIALAVEDEVVLGVVSAPQLQRRWWASKGHGAWTGRSLLKATRCEVSDVRRLEDASLSYASIGGWDERGRLDDFLSLSRRCWRTRAYGDFWSYMLLAEGAVDLAAEPELEVYDMAALDIVVREAGGRFTSLAGTDGPYGGNALASNGHLHEAALAFLGTMPDDDLDPDARRPGPGSVHDLRQRRPSLD</sequence>
<comment type="catalytic activity">
    <reaction evidence="10">
        <text>L-histidinol phosphate + H2O = L-histidinol + phosphate</text>
        <dbReference type="Rhea" id="RHEA:14465"/>
        <dbReference type="ChEBI" id="CHEBI:15377"/>
        <dbReference type="ChEBI" id="CHEBI:43474"/>
        <dbReference type="ChEBI" id="CHEBI:57699"/>
        <dbReference type="ChEBI" id="CHEBI:57980"/>
        <dbReference type="EC" id="3.1.3.15"/>
    </reaction>
</comment>
<feature type="binding site" evidence="12">
    <location>
        <position position="76"/>
    </location>
    <ligand>
        <name>Mg(2+)</name>
        <dbReference type="ChEBI" id="CHEBI:18420"/>
        <label>1</label>
        <note>catalytic</note>
    </ligand>
</feature>
<dbReference type="PANTHER" id="PTHR43200">
    <property type="entry name" value="PHOSPHATASE"/>
    <property type="match status" value="1"/>
</dbReference>
<dbReference type="PANTHER" id="PTHR43200:SF6">
    <property type="entry name" value="3'(2'),5'-BISPHOSPHATE NUCLEOTIDASE"/>
    <property type="match status" value="1"/>
</dbReference>
<dbReference type="PRINTS" id="PR00377">
    <property type="entry name" value="IMPHPHTASES"/>
</dbReference>
<name>A0A6J4N4B3_9ACTN</name>
<reference evidence="14" key="1">
    <citation type="submission" date="2020-02" db="EMBL/GenBank/DDBJ databases">
        <authorList>
            <person name="Meier V. D."/>
        </authorList>
    </citation>
    <scope>NUCLEOTIDE SEQUENCE</scope>
    <source>
        <strain evidence="14">AVDCRST_MAG06</strain>
    </source>
</reference>
<evidence type="ECO:0000256" key="6">
    <source>
        <dbReference type="ARBA" id="ARBA00022723"/>
    </source>
</evidence>
<feature type="compositionally biased region" description="Basic and acidic residues" evidence="13">
    <location>
        <begin position="286"/>
        <end position="296"/>
    </location>
</feature>
<feature type="binding site" evidence="12">
    <location>
        <position position="221"/>
    </location>
    <ligand>
        <name>Mg(2+)</name>
        <dbReference type="ChEBI" id="CHEBI:18420"/>
        <label>1</label>
        <note>catalytic</note>
    </ligand>
</feature>
<comment type="cofactor">
    <cofactor evidence="1 12">
        <name>Mg(2+)</name>
        <dbReference type="ChEBI" id="CHEBI:18420"/>
    </cofactor>
</comment>
<evidence type="ECO:0000256" key="7">
    <source>
        <dbReference type="ARBA" id="ARBA00022801"/>
    </source>
</evidence>
<dbReference type="InterPro" id="IPR051090">
    <property type="entry name" value="Inositol_monoP_superfamily"/>
</dbReference>
<evidence type="ECO:0000256" key="8">
    <source>
        <dbReference type="ARBA" id="ARBA00022842"/>
    </source>
</evidence>
<proteinExistence type="inferred from homology"/>
<keyword evidence="8 12" id="KW-0460">Magnesium</keyword>
<keyword evidence="6 12" id="KW-0479">Metal-binding</keyword>
<protein>
    <recommendedName>
        <fullName evidence="5">Histidinol-phosphatase</fullName>
        <ecNumber evidence="4">3.1.3.15</ecNumber>
    </recommendedName>
    <alternativeName>
        <fullName evidence="9">Histidinol-phosphate phosphatase</fullName>
    </alternativeName>
</protein>
<dbReference type="Pfam" id="PF00459">
    <property type="entry name" value="Inositol_P"/>
    <property type="match status" value="1"/>
</dbReference>
<feature type="binding site" evidence="12">
    <location>
        <position position="94"/>
    </location>
    <ligand>
        <name>Mg(2+)</name>
        <dbReference type="ChEBI" id="CHEBI:18420"/>
        <label>1</label>
        <note>catalytic</note>
    </ligand>
</feature>
<evidence type="ECO:0000256" key="10">
    <source>
        <dbReference type="ARBA" id="ARBA00049158"/>
    </source>
</evidence>
<comment type="similarity">
    <text evidence="3">Belongs to the inositol monophosphatase superfamily.</text>
</comment>
<dbReference type="SUPFAM" id="SSF56655">
    <property type="entry name" value="Carbohydrate phosphatase"/>
    <property type="match status" value="1"/>
</dbReference>